<name>A0A381Q2P0_9ZZZZ</name>
<dbReference type="InterPro" id="IPR017870">
    <property type="entry name" value="FeS_cluster_insertion_CS"/>
</dbReference>
<dbReference type="EMBL" id="UINC01001136">
    <property type="protein sequence ID" value="SUZ71873.1"/>
    <property type="molecule type" value="Genomic_DNA"/>
</dbReference>
<dbReference type="PANTHER" id="PTHR43011">
    <property type="entry name" value="IRON-SULFUR CLUSTER ASSEMBLY 2 HOMOLOG, MITOCHONDRIAL"/>
    <property type="match status" value="1"/>
</dbReference>
<dbReference type="InterPro" id="IPR035903">
    <property type="entry name" value="HesB-like_dom_sf"/>
</dbReference>
<dbReference type="InterPro" id="IPR016092">
    <property type="entry name" value="ATAP"/>
</dbReference>
<evidence type="ECO:0000313" key="2">
    <source>
        <dbReference type="EMBL" id="SUZ71873.1"/>
    </source>
</evidence>
<dbReference type="Pfam" id="PF01521">
    <property type="entry name" value="Fe-S_biosyn"/>
    <property type="match status" value="1"/>
</dbReference>
<dbReference type="GO" id="GO:0016226">
    <property type="term" value="P:iron-sulfur cluster assembly"/>
    <property type="evidence" value="ECO:0007669"/>
    <property type="project" value="InterPro"/>
</dbReference>
<feature type="non-terminal residue" evidence="2">
    <location>
        <position position="1"/>
    </location>
</feature>
<dbReference type="GO" id="GO:0051537">
    <property type="term" value="F:2 iron, 2 sulfur cluster binding"/>
    <property type="evidence" value="ECO:0007669"/>
    <property type="project" value="TreeGrafter"/>
</dbReference>
<dbReference type="PROSITE" id="PS01152">
    <property type="entry name" value="HESB"/>
    <property type="match status" value="1"/>
</dbReference>
<organism evidence="2">
    <name type="scientific">marine metagenome</name>
    <dbReference type="NCBI Taxonomy" id="408172"/>
    <lineage>
        <taxon>unclassified sequences</taxon>
        <taxon>metagenomes</taxon>
        <taxon>ecological metagenomes</taxon>
    </lineage>
</organism>
<reference evidence="2" key="1">
    <citation type="submission" date="2018-05" db="EMBL/GenBank/DDBJ databases">
        <authorList>
            <person name="Lanie J.A."/>
            <person name="Ng W.-L."/>
            <person name="Kazmierczak K.M."/>
            <person name="Andrzejewski T.M."/>
            <person name="Davidsen T.M."/>
            <person name="Wayne K.J."/>
            <person name="Tettelin H."/>
            <person name="Glass J.I."/>
            <person name="Rusch D."/>
            <person name="Podicherti R."/>
            <person name="Tsui H.-C.T."/>
            <person name="Winkler M.E."/>
        </authorList>
    </citation>
    <scope>NUCLEOTIDE SEQUENCE</scope>
</reference>
<evidence type="ECO:0000259" key="1">
    <source>
        <dbReference type="Pfam" id="PF01521"/>
    </source>
</evidence>
<dbReference type="GO" id="GO:0005506">
    <property type="term" value="F:iron ion binding"/>
    <property type="evidence" value="ECO:0007669"/>
    <property type="project" value="TreeGrafter"/>
</dbReference>
<proteinExistence type="predicted"/>
<dbReference type="NCBIfam" id="TIGR00049">
    <property type="entry name" value="iron-sulfur cluster assembly accessory protein"/>
    <property type="match status" value="1"/>
</dbReference>
<sequence>VTSAEVVDVQIEFTEPARLAMKSTMGEDESTHVVIISAESGGCSGYMYDMQIVKDPNDDSFQRLEVGGLTVLVHNKDSAMLSGIRVDYKDTLMGGGFQIDNPNADRSCGCGQSFG</sequence>
<feature type="domain" description="Core" evidence="1">
    <location>
        <begin position="10"/>
        <end position="111"/>
    </location>
</feature>
<gene>
    <name evidence="2" type="ORF">METZ01_LOCUS24727</name>
</gene>
<dbReference type="GO" id="GO:0051539">
    <property type="term" value="F:4 iron, 4 sulfur cluster binding"/>
    <property type="evidence" value="ECO:0007669"/>
    <property type="project" value="TreeGrafter"/>
</dbReference>
<dbReference type="AlphaFoldDB" id="A0A381Q2P0"/>
<accession>A0A381Q2P0</accession>
<dbReference type="PANTHER" id="PTHR43011:SF1">
    <property type="entry name" value="IRON-SULFUR CLUSTER ASSEMBLY 2 HOMOLOG, MITOCHONDRIAL"/>
    <property type="match status" value="1"/>
</dbReference>
<protein>
    <recommendedName>
        <fullName evidence="1">Core domain-containing protein</fullName>
    </recommendedName>
</protein>
<dbReference type="SUPFAM" id="SSF89360">
    <property type="entry name" value="HesB-like domain"/>
    <property type="match status" value="1"/>
</dbReference>
<dbReference type="Gene3D" id="2.60.300.12">
    <property type="entry name" value="HesB-like domain"/>
    <property type="match status" value="1"/>
</dbReference>
<dbReference type="InterPro" id="IPR000361">
    <property type="entry name" value="ATAP_core_dom"/>
</dbReference>